<dbReference type="Pfam" id="PF04343">
    <property type="entry name" value="DUF488"/>
    <property type="match status" value="1"/>
</dbReference>
<comment type="caution">
    <text evidence="1">The sequence shown here is derived from an EMBL/GenBank/DDBJ whole genome shotgun (WGS) entry which is preliminary data.</text>
</comment>
<dbReference type="Proteomes" id="UP000284417">
    <property type="component" value="Unassembled WGS sequence"/>
</dbReference>
<dbReference type="RefSeq" id="WP_118408809.1">
    <property type="nucleotide sequence ID" value="NZ_JBBNJV010000137.1"/>
</dbReference>
<dbReference type="PANTHER" id="PTHR39337:SF1">
    <property type="entry name" value="BLR5642 PROTEIN"/>
    <property type="match status" value="1"/>
</dbReference>
<dbReference type="AlphaFoldDB" id="A0A415HEI1"/>
<organism evidence="1 2">
    <name type="scientific">Bacteroides xylanisolvens</name>
    <dbReference type="NCBI Taxonomy" id="371601"/>
    <lineage>
        <taxon>Bacteria</taxon>
        <taxon>Pseudomonadati</taxon>
        <taxon>Bacteroidota</taxon>
        <taxon>Bacteroidia</taxon>
        <taxon>Bacteroidales</taxon>
        <taxon>Bacteroidaceae</taxon>
        <taxon>Bacteroides</taxon>
    </lineage>
</organism>
<evidence type="ECO:0000313" key="2">
    <source>
        <dbReference type="Proteomes" id="UP000284417"/>
    </source>
</evidence>
<accession>A0A415HEI1</accession>
<dbReference type="EMBL" id="QROC01000046">
    <property type="protein sequence ID" value="RHK90051.1"/>
    <property type="molecule type" value="Genomic_DNA"/>
</dbReference>
<dbReference type="InterPro" id="IPR007438">
    <property type="entry name" value="DUF488"/>
</dbReference>
<protein>
    <submittedName>
        <fullName evidence="1">DUF488 domain-containing protein</fullName>
    </submittedName>
</protein>
<dbReference type="PANTHER" id="PTHR39337">
    <property type="entry name" value="BLR5642 PROTEIN"/>
    <property type="match status" value="1"/>
</dbReference>
<reference evidence="1 2" key="1">
    <citation type="submission" date="2018-08" db="EMBL/GenBank/DDBJ databases">
        <title>A genome reference for cultivated species of the human gut microbiota.</title>
        <authorList>
            <person name="Zou Y."/>
            <person name="Xue W."/>
            <person name="Luo G."/>
        </authorList>
    </citation>
    <scope>NUCLEOTIDE SEQUENCE [LARGE SCALE GENOMIC DNA]</scope>
    <source>
        <strain evidence="1 2">AF39-6AC</strain>
    </source>
</reference>
<name>A0A415HEI1_9BACE</name>
<evidence type="ECO:0000313" key="1">
    <source>
        <dbReference type="EMBL" id="RHK90051.1"/>
    </source>
</evidence>
<gene>
    <name evidence="1" type="ORF">DW042_22340</name>
</gene>
<proteinExistence type="predicted"/>
<sequence length="208" mass="24530">MENKLIYTVGHSNQEIEEFRSLIQTFDINCIVDVRSVPASAYTPQFNQDNLKYYLRQYNIVYLHFGKEFGARRNDCLDDNGYVNFEKAIDTTAFKYGVQRLITGLNKGFRIALMCSEAAPIECHRFALVSRYFYERGFNVKHILKDKSIVDNAILQKEMVDIYVKEKKIRDINDIFATMENYDERCQIIDAYRKKNEEIAYHVEKEVI</sequence>